<dbReference type="Gene3D" id="2.40.160.180">
    <property type="entry name" value="Carbohydrate-selective porin OprB"/>
    <property type="match status" value="1"/>
</dbReference>
<feature type="coiled-coil region" evidence="3">
    <location>
        <begin position="109"/>
        <end position="150"/>
    </location>
</feature>
<comment type="caution">
    <text evidence="5">The sequence shown here is derived from an EMBL/GenBank/DDBJ whole genome shotgun (WGS) entry which is preliminary data.</text>
</comment>
<gene>
    <name evidence="5" type="primary">slpA_4</name>
    <name evidence="5" type="ORF">MiAbB_04595</name>
</gene>
<dbReference type="Proteomes" id="UP000289660">
    <property type="component" value="Unassembled WGS sequence"/>
</dbReference>
<reference evidence="6" key="1">
    <citation type="submission" date="2018-12" db="EMBL/GenBank/DDBJ databases">
        <title>Genome sequence of Microcystis aeruginosa NIES-4285.</title>
        <authorList>
            <person name="Tanabe Y."/>
        </authorList>
    </citation>
    <scope>NUCLEOTIDE SEQUENCE [LARGE SCALE GENOMIC DNA]</scope>
    <source>
        <strain evidence="6">NIES-4285</strain>
    </source>
</reference>
<feature type="domain" description="SLH" evidence="4">
    <location>
        <begin position="44"/>
        <end position="108"/>
    </location>
</feature>
<keyword evidence="3" id="KW-0175">Coiled coil</keyword>
<dbReference type="Pfam" id="PF00395">
    <property type="entry name" value="SLH"/>
    <property type="match status" value="1"/>
</dbReference>
<dbReference type="InterPro" id="IPR038673">
    <property type="entry name" value="OprB_sf"/>
</dbReference>
<dbReference type="InterPro" id="IPR001119">
    <property type="entry name" value="SLH_dom"/>
</dbReference>
<evidence type="ECO:0000256" key="3">
    <source>
        <dbReference type="SAM" id="Coils"/>
    </source>
</evidence>
<dbReference type="InterPro" id="IPR051465">
    <property type="entry name" value="Cell_Envelope_Struct_Comp"/>
</dbReference>
<comment type="similarity">
    <text evidence="1 2">Belongs to the OprB family.</text>
</comment>
<dbReference type="AlphaFoldDB" id="A0A402DKC3"/>
<dbReference type="GO" id="GO:0008643">
    <property type="term" value="P:carbohydrate transport"/>
    <property type="evidence" value="ECO:0007669"/>
    <property type="project" value="InterPro"/>
</dbReference>
<dbReference type="GO" id="GO:0015288">
    <property type="term" value="F:porin activity"/>
    <property type="evidence" value="ECO:0007669"/>
    <property type="project" value="InterPro"/>
</dbReference>
<dbReference type="RefSeq" id="WP_130758482.1">
    <property type="nucleotide sequence ID" value="NZ_BIFY01000161.1"/>
</dbReference>
<dbReference type="PANTHER" id="PTHR43308:SF1">
    <property type="entry name" value="OUTER MEMBRANE PROTEIN ALPHA"/>
    <property type="match status" value="1"/>
</dbReference>
<dbReference type="EMBL" id="BIFY01000161">
    <property type="protein sequence ID" value="GCE62646.1"/>
    <property type="molecule type" value="Genomic_DNA"/>
</dbReference>
<accession>A0A402DKC3</accession>
<evidence type="ECO:0000256" key="2">
    <source>
        <dbReference type="RuleBase" id="RU363072"/>
    </source>
</evidence>
<sequence>MFEGFLVRLFSGSVLVGIALASANSSQAEEKFLENQPPMAQITSVSQLRDVSPSAWAYQALQQLVERYGCIVGYPDRTFRGDRALTRWEFAAGLNACLNTIERLLQENVAIAREDIVQLNRLAEEFAAELAALGARIDNLEQRTAFLENHQFSTTTKLKGEAIFALTDAFQGSIQGSNLVFQDRVRLSLESSFTGKDLLTVRLAASSTTRLRLPGFPNNAQGNQTFNLPAGNGNDIVLDWLAYEFPVGDLYVYLPAYSGRWWDFAPTLNPVIGGGTNGRKALSIFAQFNPVYTLGGGSGVGLNYNIGKQFTISAGYLAGDDTSGNPNPGNGLFNGEYNTLFQLAWLPGANAGIALTYVHAYQPDGPLFDFGTGGAKIGTAPANAPFNGPVSSNSYGVSGFFQFNPYVILNGFFGYTNARRTSGSGSADIWYYALGLGFPDLGKEGNLGGLVVGAEPYRGDTSPNDLSLHLEAFYKYQLTKNISITPGVIWITAPNQDAGNPDGIIGTVRTTFTF</sequence>
<evidence type="ECO:0000313" key="5">
    <source>
        <dbReference type="EMBL" id="GCE62646.1"/>
    </source>
</evidence>
<dbReference type="Pfam" id="PF04966">
    <property type="entry name" value="OprB"/>
    <property type="match status" value="1"/>
</dbReference>
<evidence type="ECO:0000313" key="6">
    <source>
        <dbReference type="Proteomes" id="UP000289660"/>
    </source>
</evidence>
<organism evidence="5 6">
    <name type="scientific">Microcystis aeruginosa NIES-4285</name>
    <dbReference type="NCBI Taxonomy" id="2497681"/>
    <lineage>
        <taxon>Bacteria</taxon>
        <taxon>Bacillati</taxon>
        <taxon>Cyanobacteriota</taxon>
        <taxon>Cyanophyceae</taxon>
        <taxon>Oscillatoriophycideae</taxon>
        <taxon>Chroococcales</taxon>
        <taxon>Microcystaceae</taxon>
        <taxon>Microcystis</taxon>
    </lineage>
</organism>
<dbReference type="NCBIfam" id="NF033921">
    <property type="entry name" value="por_somb"/>
    <property type="match status" value="1"/>
</dbReference>
<dbReference type="GO" id="GO:0016020">
    <property type="term" value="C:membrane"/>
    <property type="evidence" value="ECO:0007669"/>
    <property type="project" value="InterPro"/>
</dbReference>
<name>A0A402DKC3_MICAE</name>
<dbReference type="PANTHER" id="PTHR43308">
    <property type="entry name" value="OUTER MEMBRANE PROTEIN ALPHA-RELATED"/>
    <property type="match status" value="1"/>
</dbReference>
<dbReference type="PROSITE" id="PS51272">
    <property type="entry name" value="SLH"/>
    <property type="match status" value="1"/>
</dbReference>
<feature type="signal peptide" evidence="2">
    <location>
        <begin position="1"/>
        <end position="28"/>
    </location>
</feature>
<keyword evidence="2" id="KW-0732">Signal</keyword>
<proteinExistence type="inferred from homology"/>
<dbReference type="InterPro" id="IPR047684">
    <property type="entry name" value="Por_som-like"/>
</dbReference>
<feature type="chain" id="PRO_5018810698" evidence="2">
    <location>
        <begin position="29"/>
        <end position="514"/>
    </location>
</feature>
<evidence type="ECO:0000259" key="4">
    <source>
        <dbReference type="PROSITE" id="PS51272"/>
    </source>
</evidence>
<dbReference type="InterPro" id="IPR007049">
    <property type="entry name" value="Carb-sel_porin_OprB"/>
</dbReference>
<protein>
    <submittedName>
        <fullName evidence="5">S-layer protein SlpA</fullName>
    </submittedName>
</protein>
<evidence type="ECO:0000256" key="1">
    <source>
        <dbReference type="ARBA" id="ARBA00008769"/>
    </source>
</evidence>